<accession>A0ABC8T821</accession>
<evidence type="ECO:0000313" key="1">
    <source>
        <dbReference type="EMBL" id="CAK9165281.1"/>
    </source>
</evidence>
<dbReference type="AlphaFoldDB" id="A0ABC8T821"/>
<sequence length="148" mass="17037">MSTQAACVHVHVFNLGTLHILKSPKYKILAVRKSCSARVCLIILSRQSYLFWWICQIYSQLISTVTPYSIKFVGVHIYLEVSVQYGASQPELRTEQLNEKLQGIFMNVKYYQKKFIIIFHVSSLKNIITHFLSTITHELSQSSNSLLP</sequence>
<dbReference type="Proteomes" id="UP001642360">
    <property type="component" value="Unassembled WGS sequence"/>
</dbReference>
<reference evidence="1 2" key="1">
    <citation type="submission" date="2024-02" db="EMBL/GenBank/DDBJ databases">
        <authorList>
            <person name="Vignale AGUSTIN F."/>
            <person name="Sosa J E."/>
            <person name="Modenutti C."/>
        </authorList>
    </citation>
    <scope>NUCLEOTIDE SEQUENCE [LARGE SCALE GENOMIC DNA]</scope>
</reference>
<comment type="caution">
    <text evidence="1">The sequence shown here is derived from an EMBL/GenBank/DDBJ whole genome shotgun (WGS) entry which is preliminary data.</text>
</comment>
<dbReference type="EMBL" id="CAUOFW020004367">
    <property type="protein sequence ID" value="CAK9165281.1"/>
    <property type="molecule type" value="Genomic_DNA"/>
</dbReference>
<gene>
    <name evidence="1" type="ORF">ILEXP_LOCUS34439</name>
</gene>
<evidence type="ECO:0000313" key="2">
    <source>
        <dbReference type="Proteomes" id="UP001642360"/>
    </source>
</evidence>
<keyword evidence="2" id="KW-1185">Reference proteome</keyword>
<protein>
    <submittedName>
        <fullName evidence="1">Uncharacterized protein</fullName>
    </submittedName>
</protein>
<proteinExistence type="predicted"/>
<organism evidence="1 2">
    <name type="scientific">Ilex paraguariensis</name>
    <name type="common">yerba mate</name>
    <dbReference type="NCBI Taxonomy" id="185542"/>
    <lineage>
        <taxon>Eukaryota</taxon>
        <taxon>Viridiplantae</taxon>
        <taxon>Streptophyta</taxon>
        <taxon>Embryophyta</taxon>
        <taxon>Tracheophyta</taxon>
        <taxon>Spermatophyta</taxon>
        <taxon>Magnoliopsida</taxon>
        <taxon>eudicotyledons</taxon>
        <taxon>Gunneridae</taxon>
        <taxon>Pentapetalae</taxon>
        <taxon>asterids</taxon>
        <taxon>campanulids</taxon>
        <taxon>Aquifoliales</taxon>
        <taxon>Aquifoliaceae</taxon>
        <taxon>Ilex</taxon>
    </lineage>
</organism>
<name>A0ABC8T821_9AQUA</name>